<dbReference type="InterPro" id="IPR009029">
    <property type="entry name" value="HMG_CoA_Rdtase_sub-bd_dom_sf"/>
</dbReference>
<name>A0A3G2S006_MALR7</name>
<feature type="transmembrane region" description="Helical" evidence="9">
    <location>
        <begin position="413"/>
        <end position="434"/>
    </location>
</feature>
<feature type="transmembrane region" description="Helical" evidence="9">
    <location>
        <begin position="264"/>
        <end position="283"/>
    </location>
</feature>
<dbReference type="InterPro" id="IPR023074">
    <property type="entry name" value="HMG_CoA_Rdtase_cat_sf"/>
</dbReference>
<evidence type="ECO:0000256" key="2">
    <source>
        <dbReference type="ARBA" id="ARBA00007661"/>
    </source>
</evidence>
<organism evidence="12 13">
    <name type="scientific">Malassezia restricta (strain ATCC 96810 / NBRC 103918 / CBS 7877)</name>
    <name type="common">Seborrheic dermatitis infection agent</name>
    <dbReference type="NCBI Taxonomy" id="425264"/>
    <lineage>
        <taxon>Eukaryota</taxon>
        <taxon>Fungi</taxon>
        <taxon>Dikarya</taxon>
        <taxon>Basidiomycota</taxon>
        <taxon>Ustilaginomycotina</taxon>
        <taxon>Malasseziomycetes</taxon>
        <taxon>Malasseziales</taxon>
        <taxon>Malasseziaceae</taxon>
        <taxon>Malassezia</taxon>
    </lineage>
</organism>
<keyword evidence="3 9" id="KW-0812">Transmembrane</keyword>
<feature type="transmembrane region" description="Helical" evidence="9">
    <location>
        <begin position="440"/>
        <end position="464"/>
    </location>
</feature>
<evidence type="ECO:0000256" key="3">
    <source>
        <dbReference type="ARBA" id="ARBA00022692"/>
    </source>
</evidence>
<keyword evidence="13" id="KW-1185">Reference proteome</keyword>
<evidence type="ECO:0000313" key="12">
    <source>
        <dbReference type="EMBL" id="AYO41373.1"/>
    </source>
</evidence>
<evidence type="ECO:0000256" key="6">
    <source>
        <dbReference type="ARBA" id="ARBA00022989"/>
    </source>
</evidence>
<dbReference type="InterPro" id="IPR023076">
    <property type="entry name" value="HMG_CoA_Rdtase_CS"/>
</dbReference>
<dbReference type="GO" id="GO:0015936">
    <property type="term" value="P:coenzyme A metabolic process"/>
    <property type="evidence" value="ECO:0007669"/>
    <property type="project" value="InterPro"/>
</dbReference>
<keyword evidence="4 9" id="KW-0256">Endoplasmic reticulum</keyword>
<dbReference type="NCBIfam" id="TIGR00533">
    <property type="entry name" value="HMG_CoA_R_NADP"/>
    <property type="match status" value="1"/>
</dbReference>
<dbReference type="InterPro" id="IPR002202">
    <property type="entry name" value="HMG_CoA_Rdtase"/>
</dbReference>
<evidence type="ECO:0000313" key="13">
    <source>
        <dbReference type="Proteomes" id="UP000269793"/>
    </source>
</evidence>
<evidence type="ECO:0000256" key="7">
    <source>
        <dbReference type="ARBA" id="ARBA00023002"/>
    </source>
</evidence>
<keyword evidence="8 9" id="KW-0472">Membrane</keyword>
<dbReference type="PROSITE" id="PS00066">
    <property type="entry name" value="HMG_COA_REDUCTASE_1"/>
    <property type="match status" value="1"/>
</dbReference>
<dbReference type="FunFam" id="3.90.770.10:FF:000001">
    <property type="entry name" value="3-hydroxy-3-methylglutaryl coenzyme A reductase"/>
    <property type="match status" value="1"/>
</dbReference>
<gene>
    <name evidence="12" type="primary">hmgA</name>
    <name evidence="12" type="ORF">DNF11_0423</name>
</gene>
<dbReference type="Gene3D" id="3.90.770.10">
    <property type="entry name" value="3-hydroxy-3-methylglutaryl-coenzyme A Reductase, Chain A, domain 2"/>
    <property type="match status" value="1"/>
</dbReference>
<dbReference type="Gene3D" id="1.10.3270.10">
    <property type="entry name" value="HMGR, N-terminal domain"/>
    <property type="match status" value="1"/>
</dbReference>
<evidence type="ECO:0000256" key="8">
    <source>
        <dbReference type="ARBA" id="ARBA00023136"/>
    </source>
</evidence>
<reference evidence="12 13" key="1">
    <citation type="submission" date="2018-10" db="EMBL/GenBank/DDBJ databases">
        <title>Complete genome sequence of Malassezia restricta CBS 7877.</title>
        <authorList>
            <person name="Morand S.C."/>
            <person name="Bertignac M."/>
            <person name="Iltis A."/>
            <person name="Kolder I."/>
            <person name="Pirovano W."/>
            <person name="Jourdain R."/>
            <person name="Clavaud C."/>
        </authorList>
    </citation>
    <scope>NUCLEOTIDE SEQUENCE [LARGE SCALE GENOMIC DNA]</scope>
    <source>
        <strain evidence="12 13">CBS 7877</strain>
    </source>
</reference>
<dbReference type="PROSITE" id="PS50065">
    <property type="entry name" value="HMG_COA_REDUCTASE_4"/>
    <property type="match status" value="1"/>
</dbReference>
<evidence type="ECO:0000256" key="4">
    <source>
        <dbReference type="ARBA" id="ARBA00022824"/>
    </source>
</evidence>
<comment type="pathway">
    <text evidence="9">Metabolic intermediate biosynthesis; (R)-mevalonate biosynthesis; (R)-mevalonate from acetyl-CoA: step 3/3.</text>
</comment>
<feature type="domain" description="SSD" evidence="11">
    <location>
        <begin position="263"/>
        <end position="462"/>
    </location>
</feature>
<dbReference type="Pfam" id="PF00368">
    <property type="entry name" value="HMG-CoA_red"/>
    <property type="match status" value="1"/>
</dbReference>
<dbReference type="FunFam" id="3.30.70.420:FF:000001">
    <property type="entry name" value="3-hydroxy-3-methylglutaryl coenzyme A reductase"/>
    <property type="match status" value="1"/>
</dbReference>
<dbReference type="EC" id="1.1.1.34" evidence="9"/>
<dbReference type="PROSITE" id="PS50156">
    <property type="entry name" value="SSD"/>
    <property type="match status" value="1"/>
</dbReference>
<feature type="compositionally biased region" description="Basic and acidic residues" evidence="10">
    <location>
        <begin position="706"/>
        <end position="715"/>
    </location>
</feature>
<dbReference type="Proteomes" id="UP000269793">
    <property type="component" value="Chromosome I"/>
</dbReference>
<dbReference type="EMBL" id="CP033148">
    <property type="protein sequence ID" value="AYO41373.1"/>
    <property type="molecule type" value="Genomic_DNA"/>
</dbReference>
<dbReference type="InterPro" id="IPR023282">
    <property type="entry name" value="HMG_CoA_Rdtase_N"/>
</dbReference>
<dbReference type="SUPFAM" id="SSF56542">
    <property type="entry name" value="Substrate-binding domain of HMG-CoA reductase"/>
    <property type="match status" value="1"/>
</dbReference>
<dbReference type="GO" id="GO:0005789">
    <property type="term" value="C:endoplasmic reticulum membrane"/>
    <property type="evidence" value="ECO:0007669"/>
    <property type="project" value="UniProtKB-SubCell"/>
</dbReference>
<feature type="transmembrane region" description="Helical" evidence="9">
    <location>
        <begin position="33"/>
        <end position="53"/>
    </location>
</feature>
<dbReference type="AlphaFoldDB" id="A0A3G2S006"/>
<keyword evidence="6 9" id="KW-1133">Transmembrane helix</keyword>
<dbReference type="SUPFAM" id="SSF55035">
    <property type="entry name" value="NAD-binding domain of HMG-CoA reductase"/>
    <property type="match status" value="1"/>
</dbReference>
<feature type="compositionally biased region" description="Polar residues" evidence="10">
    <location>
        <begin position="1196"/>
        <end position="1211"/>
    </location>
</feature>
<dbReference type="InterPro" id="IPR009023">
    <property type="entry name" value="HMG_CoA_Rdtase_NAD(P)-bd_sf"/>
</dbReference>
<feature type="region of interest" description="Disordered" evidence="10">
    <location>
        <begin position="706"/>
        <end position="742"/>
    </location>
</feature>
<dbReference type="FunFam" id="1.10.3270.10:FF:000001">
    <property type="entry name" value="3-hydroxy-3-methylglutaryl coenzyme A reductase"/>
    <property type="match status" value="1"/>
</dbReference>
<evidence type="ECO:0000256" key="10">
    <source>
        <dbReference type="SAM" id="MobiDB-lite"/>
    </source>
</evidence>
<evidence type="ECO:0000256" key="5">
    <source>
        <dbReference type="ARBA" id="ARBA00022857"/>
    </source>
</evidence>
<dbReference type="CDD" id="cd00643">
    <property type="entry name" value="HMG-CoA_reductase_classI"/>
    <property type="match status" value="1"/>
</dbReference>
<sequence>MVKFDRSSRRLSTSPLQALLYLVSKVSRHPIEVIVSVFVLVTLAYFVLLRAIANSTLFSSLSDVASLSVISTHAGHSSLPIFEYSPEHVWRSLRDSIESPDQVPDMGFADWLIVVDEHNGPATLQQERRESLLPAITKALQAESHGRCAWPVTRFTDANDTVGDVVVCFEPKSYDASNTRHILSPKTLQRVLAHAMQTLPANTDSDLVERWKRGDILLQSLTPTSHGPKALAGEGISFQWIASFVISALRRAWTLVHRSDTIDFTVLLAAYIMMHGSLVHLYVSMRHFPRRFWLGTCILLSSCFACLVALVTADALQLPINPIVLSEGLPFLVITIGFEKPYLLTKAFFAHATPTSRPDQDTSTLKGSPEDDFVRALTQRVHEEQELGVLTAPFAPMHDVAIRAVAQAGPGILRAYAVEICILMLGAFNGMHGLREFCSLSILILFFDGCLLFTFFLAVLCVTLEVQRIREPNSARKCLLPENDKETPPSEAPAEPQHLDSSKRKRATTSLFRRVFGSLDHPLSRLKLLLLLTLVALHSLNLLSTLSLPTTIARHQSTRPLTLYDDVVSSFDMFNATSSHPAVSAFFDAYTPPKTNAVAFMPPNIIVLADKALATPHSMTASMMTHKMPRNSALDSVMTTWTTVSSDPVIGKLLSVALIISLFLNTFLLKGIATRNPAVIEGNAVYVTAQAAARLIGAHFVEDWKKKPKDEDKSSTPRVSFGPPESRVPPPPPSDPPRPFEQVHEVFKSDGPGALNNEEVVLLVQRGVIAPYALEKVLQDLERAVVIRRAVLSRASEMHTLEHSLLPYKDFDYASVFGACCENVVGYMPLPLGIAGPLIIDGLMTPIPMATTEGTLVASTSRGCKVLNANGGVTTVLTQDAMTRGPVIEFPSLTSAARAKRWIDSAHGASSIKSAFDSTSRFARLASLHTVLAGRTLFVRFATSTGDAMGMNMISKGVEAALGMMKEKHFPEMELLSLSGNYCIDKKPAAINWIEGRGKSVVAEAVIRGDSVRKILKCTVEDLVNLNIKKNLVGSAMAGSIGGFNAHAANILTAMYLATGQDPAQNVESSNCMTLMEAVNHGEDLLVSVSMPSVEVGTVGGGTGLPPQRSMLELLGIQGPHKNTPGANAQRLARIIAAAVMAGELSLMGALCAGHLIKAHMQHNRSAPPTPGHMSPMPKDVQYKPTMTPLIATPIPSTYQQQGLSPVSNTPQEKEAHDT</sequence>
<keyword evidence="7 9" id="KW-0560">Oxidoreductase</keyword>
<comment type="similarity">
    <text evidence="2 9">Belongs to the HMG-CoA reductase family.</text>
</comment>
<dbReference type="VEuPathDB" id="FungiDB:DNF11_0423"/>
<dbReference type="GO" id="GO:0008299">
    <property type="term" value="P:isoprenoid biosynthetic process"/>
    <property type="evidence" value="ECO:0007669"/>
    <property type="project" value="InterPro"/>
</dbReference>
<dbReference type="InterPro" id="IPR000731">
    <property type="entry name" value="SSD"/>
</dbReference>
<dbReference type="Gene3D" id="3.30.70.420">
    <property type="entry name" value="Hydroxymethylglutaryl-CoA reductase, class I/II, NAD/NADP-binding domain"/>
    <property type="match status" value="1"/>
</dbReference>
<dbReference type="UniPathway" id="UPA00058">
    <property type="reaction ID" value="UER00103"/>
</dbReference>
<feature type="region of interest" description="Disordered" evidence="10">
    <location>
        <begin position="479"/>
        <end position="504"/>
    </location>
</feature>
<feature type="transmembrane region" description="Helical" evidence="9">
    <location>
        <begin position="528"/>
        <end position="548"/>
    </location>
</feature>
<feature type="transmembrane region" description="Helical" evidence="9">
    <location>
        <begin position="292"/>
        <end position="313"/>
    </location>
</feature>
<dbReference type="PANTHER" id="PTHR10572">
    <property type="entry name" value="3-HYDROXY-3-METHYLGLUTARYL-COENZYME A REDUCTASE"/>
    <property type="match status" value="1"/>
</dbReference>
<keyword evidence="5 9" id="KW-0521">NADP</keyword>
<dbReference type="OrthoDB" id="310654at2759"/>
<accession>A0A3G2S006</accession>
<comment type="catalytic activity">
    <reaction evidence="9">
        <text>(R)-mevalonate + 2 NADP(+) + CoA = (3S)-3-hydroxy-3-methylglutaryl-CoA + 2 NADPH + 2 H(+)</text>
        <dbReference type="Rhea" id="RHEA:15989"/>
        <dbReference type="ChEBI" id="CHEBI:15378"/>
        <dbReference type="ChEBI" id="CHEBI:36464"/>
        <dbReference type="ChEBI" id="CHEBI:43074"/>
        <dbReference type="ChEBI" id="CHEBI:57287"/>
        <dbReference type="ChEBI" id="CHEBI:57783"/>
        <dbReference type="ChEBI" id="CHEBI:58349"/>
        <dbReference type="EC" id="1.1.1.34"/>
    </reaction>
</comment>
<feature type="region of interest" description="Disordered" evidence="10">
    <location>
        <begin position="1196"/>
        <end position="1219"/>
    </location>
</feature>
<feature type="transmembrane region" description="Helical" evidence="9">
    <location>
        <begin position="1135"/>
        <end position="1157"/>
    </location>
</feature>
<dbReference type="Pfam" id="PF12349">
    <property type="entry name" value="Sterol-sensing"/>
    <property type="match status" value="1"/>
</dbReference>
<protein>
    <recommendedName>
        <fullName evidence="9">3-hydroxy-3-methylglutaryl coenzyme A reductase</fullName>
        <shortName evidence="9">HMG-CoA reductase</shortName>
        <ecNumber evidence="9">1.1.1.34</ecNumber>
    </recommendedName>
</protein>
<dbReference type="PROSITE" id="PS00318">
    <property type="entry name" value="HMG_COA_REDUCTASE_2"/>
    <property type="match status" value="1"/>
</dbReference>
<dbReference type="PRINTS" id="PR00071">
    <property type="entry name" value="HMGCOARDTASE"/>
</dbReference>
<proteinExistence type="inferred from homology"/>
<dbReference type="InterPro" id="IPR004554">
    <property type="entry name" value="HMG_CoA_Rdtase_eu_arc"/>
</dbReference>
<dbReference type="PROSITE" id="PS01192">
    <property type="entry name" value="HMG_COA_REDUCTASE_3"/>
    <property type="match status" value="1"/>
</dbReference>
<evidence type="ECO:0000256" key="9">
    <source>
        <dbReference type="RuleBase" id="RU361219"/>
    </source>
</evidence>
<dbReference type="GO" id="GO:0004420">
    <property type="term" value="F:hydroxymethylglutaryl-CoA reductase (NADPH) activity"/>
    <property type="evidence" value="ECO:0007669"/>
    <property type="project" value="UniProtKB-EC"/>
</dbReference>
<dbReference type="PANTHER" id="PTHR10572:SF24">
    <property type="entry name" value="3-HYDROXY-3-METHYLGLUTARYL-COENZYME A REDUCTASE"/>
    <property type="match status" value="1"/>
</dbReference>
<dbReference type="InterPro" id="IPR053958">
    <property type="entry name" value="HMGCR/SNAP/NPC1-like_SSD"/>
</dbReference>
<feature type="compositionally biased region" description="Pro residues" evidence="10">
    <location>
        <begin position="726"/>
        <end position="739"/>
    </location>
</feature>
<dbReference type="GO" id="GO:0006696">
    <property type="term" value="P:ergosterol biosynthetic process"/>
    <property type="evidence" value="ECO:0007669"/>
    <property type="project" value="TreeGrafter"/>
</dbReference>
<evidence type="ECO:0000256" key="1">
    <source>
        <dbReference type="ARBA" id="ARBA00004477"/>
    </source>
</evidence>
<dbReference type="GO" id="GO:0005778">
    <property type="term" value="C:peroxisomal membrane"/>
    <property type="evidence" value="ECO:0007669"/>
    <property type="project" value="TreeGrafter"/>
</dbReference>
<comment type="subcellular location">
    <subcellularLocation>
        <location evidence="1 9">Endoplasmic reticulum membrane</location>
        <topology evidence="1 9">Multi-pass membrane protein</topology>
    </subcellularLocation>
</comment>
<evidence type="ECO:0000259" key="11">
    <source>
        <dbReference type="PROSITE" id="PS50156"/>
    </source>
</evidence>
<dbReference type="STRING" id="425264.A0A3G2S006"/>